<comment type="similarity">
    <text evidence="2">Belongs to the CPA3 antiporters (TC 2.A.63) subunit F family.</text>
</comment>
<dbReference type="Pfam" id="PF04066">
    <property type="entry name" value="MrpF_PhaF"/>
    <property type="match status" value="1"/>
</dbReference>
<feature type="transmembrane region" description="Helical" evidence="9">
    <location>
        <begin position="60"/>
        <end position="81"/>
    </location>
</feature>
<organism evidence="10 11">
    <name type="scientific">Rothia kristinae</name>
    <dbReference type="NCBI Taxonomy" id="37923"/>
    <lineage>
        <taxon>Bacteria</taxon>
        <taxon>Bacillati</taxon>
        <taxon>Actinomycetota</taxon>
        <taxon>Actinomycetes</taxon>
        <taxon>Micrococcales</taxon>
        <taxon>Micrococcaceae</taxon>
        <taxon>Rothia</taxon>
    </lineage>
</organism>
<gene>
    <name evidence="10" type="ORF">BK826_01850</name>
</gene>
<keyword evidence="6 9" id="KW-1133">Transmembrane helix</keyword>
<dbReference type="PANTHER" id="PTHR34702">
    <property type="entry name" value="NA(+)/H(+) ANTIPORTER SUBUNIT F1"/>
    <property type="match status" value="1"/>
</dbReference>
<evidence type="ECO:0000256" key="2">
    <source>
        <dbReference type="ARBA" id="ARBA00009212"/>
    </source>
</evidence>
<proteinExistence type="inferred from homology"/>
<keyword evidence="7 9" id="KW-0472">Membrane</keyword>
<reference evidence="10 11" key="1">
    <citation type="submission" date="2016-10" db="EMBL/GenBank/DDBJ databases">
        <title>Draft genome sequence of strain LCT isolated from the Shenzhou X spacecraft of China.</title>
        <authorList>
            <person name="Huang B."/>
        </authorList>
    </citation>
    <scope>NUCLEOTIDE SEQUENCE [LARGE SCALE GENOMIC DNA]</scope>
    <source>
        <strain evidence="10 11">LCT-H5</strain>
    </source>
</reference>
<dbReference type="GO" id="GO:0015385">
    <property type="term" value="F:sodium:proton antiporter activity"/>
    <property type="evidence" value="ECO:0007669"/>
    <property type="project" value="TreeGrafter"/>
</dbReference>
<evidence type="ECO:0000256" key="5">
    <source>
        <dbReference type="ARBA" id="ARBA00022692"/>
    </source>
</evidence>
<evidence type="ECO:0000313" key="11">
    <source>
        <dbReference type="Proteomes" id="UP000179540"/>
    </source>
</evidence>
<keyword evidence="5 9" id="KW-0812">Transmembrane</keyword>
<sequence>MEVFVVVCGVILVAATLCTIYRLAQGPTLLDRVVASDVLLAIVGAAVAVDMVYRRSYENMTLLLIVSLVGFLGSVTVARFANNQKPAEETPASEVPTTAGDPGVDR</sequence>
<dbReference type="OrthoDB" id="3733837at2"/>
<feature type="transmembrane region" description="Helical" evidence="9">
    <location>
        <begin position="34"/>
        <end position="53"/>
    </location>
</feature>
<keyword evidence="3" id="KW-0813">Transport</keyword>
<dbReference type="EMBL" id="MODZ01000002">
    <property type="protein sequence ID" value="OIJ36651.1"/>
    <property type="molecule type" value="Genomic_DNA"/>
</dbReference>
<comment type="caution">
    <text evidence="10">The sequence shown here is derived from an EMBL/GenBank/DDBJ whole genome shotgun (WGS) entry which is preliminary data.</text>
</comment>
<dbReference type="PANTHER" id="PTHR34702:SF1">
    <property type="entry name" value="NA(+)_H(+) ANTIPORTER SUBUNIT F"/>
    <property type="match status" value="1"/>
</dbReference>
<dbReference type="InterPro" id="IPR007208">
    <property type="entry name" value="MrpF/PhaF-like"/>
</dbReference>
<dbReference type="GO" id="GO:0005886">
    <property type="term" value="C:plasma membrane"/>
    <property type="evidence" value="ECO:0007669"/>
    <property type="project" value="UniProtKB-SubCell"/>
</dbReference>
<evidence type="ECO:0000256" key="8">
    <source>
        <dbReference type="SAM" id="MobiDB-lite"/>
    </source>
</evidence>
<comment type="subcellular location">
    <subcellularLocation>
        <location evidence="1">Cell membrane</location>
        <topology evidence="1">Multi-pass membrane protein</topology>
    </subcellularLocation>
</comment>
<keyword evidence="4" id="KW-1003">Cell membrane</keyword>
<evidence type="ECO:0000256" key="1">
    <source>
        <dbReference type="ARBA" id="ARBA00004651"/>
    </source>
</evidence>
<evidence type="ECO:0000256" key="3">
    <source>
        <dbReference type="ARBA" id="ARBA00022448"/>
    </source>
</evidence>
<dbReference type="RefSeq" id="WP_075514107.1">
    <property type="nucleotide sequence ID" value="NZ_MODZ01000002.1"/>
</dbReference>
<name>A0A1S2N1L3_9MICC</name>
<feature type="region of interest" description="Disordered" evidence="8">
    <location>
        <begin position="85"/>
        <end position="106"/>
    </location>
</feature>
<evidence type="ECO:0000256" key="7">
    <source>
        <dbReference type="ARBA" id="ARBA00023136"/>
    </source>
</evidence>
<evidence type="ECO:0000256" key="9">
    <source>
        <dbReference type="SAM" id="Phobius"/>
    </source>
</evidence>
<dbReference type="Proteomes" id="UP000179540">
    <property type="component" value="Unassembled WGS sequence"/>
</dbReference>
<accession>A0A1S2N1L3</accession>
<protein>
    <submittedName>
        <fullName evidence="10">Cation:proton antiporter</fullName>
    </submittedName>
</protein>
<evidence type="ECO:0000256" key="6">
    <source>
        <dbReference type="ARBA" id="ARBA00022989"/>
    </source>
</evidence>
<evidence type="ECO:0000313" key="10">
    <source>
        <dbReference type="EMBL" id="OIJ36651.1"/>
    </source>
</evidence>
<evidence type="ECO:0000256" key="4">
    <source>
        <dbReference type="ARBA" id="ARBA00022475"/>
    </source>
</evidence>
<dbReference type="AlphaFoldDB" id="A0A1S2N1L3"/>